<dbReference type="Pfam" id="PF03478">
    <property type="entry name" value="Beta-prop_KIB1-4"/>
    <property type="match status" value="1"/>
</dbReference>
<name>A0AAW0KKE0_QUESU</name>
<dbReference type="PANTHER" id="PTHR33127">
    <property type="entry name" value="TRANSMEMBRANE PROTEIN"/>
    <property type="match status" value="1"/>
</dbReference>
<dbReference type="Gramene" id="rna-CFP56_54058">
    <property type="protein sequence ID" value="cds-POE92593.1"/>
    <property type="gene ID" value="gene-CFP56_54058"/>
</dbReference>
<keyword evidence="3" id="KW-1185">Reference proteome</keyword>
<evidence type="ECO:0000313" key="3">
    <source>
        <dbReference type="Proteomes" id="UP000237347"/>
    </source>
</evidence>
<dbReference type="EMBL" id="PKMF04000305">
    <property type="protein sequence ID" value="KAK7838491.1"/>
    <property type="molecule type" value="Genomic_DNA"/>
</dbReference>
<dbReference type="PANTHER" id="PTHR33127:SF5">
    <property type="entry name" value="TRANSMEMBRANE PROTEIN"/>
    <property type="match status" value="1"/>
</dbReference>
<feature type="domain" description="KIB1-4 beta-propeller" evidence="1">
    <location>
        <begin position="146"/>
        <end position="392"/>
    </location>
</feature>
<proteinExistence type="predicted"/>
<evidence type="ECO:0000313" key="2">
    <source>
        <dbReference type="EMBL" id="KAK7838491.1"/>
    </source>
</evidence>
<dbReference type="InterPro" id="IPR005174">
    <property type="entry name" value="KIB1-4_b-propeller"/>
</dbReference>
<accession>A0AAW0KKE0</accession>
<reference evidence="2 3" key="1">
    <citation type="journal article" date="2018" name="Sci. Data">
        <title>The draft genome sequence of cork oak.</title>
        <authorList>
            <person name="Ramos A.M."/>
            <person name="Usie A."/>
            <person name="Barbosa P."/>
            <person name="Barros P.M."/>
            <person name="Capote T."/>
            <person name="Chaves I."/>
            <person name="Simoes F."/>
            <person name="Abreu I."/>
            <person name="Carrasquinho I."/>
            <person name="Faro C."/>
            <person name="Guimaraes J.B."/>
            <person name="Mendonca D."/>
            <person name="Nobrega F."/>
            <person name="Rodrigues L."/>
            <person name="Saibo N.J.M."/>
            <person name="Varela M.C."/>
            <person name="Egas C."/>
            <person name="Matos J."/>
            <person name="Miguel C.M."/>
            <person name="Oliveira M.M."/>
            <person name="Ricardo C.P."/>
            <person name="Goncalves S."/>
        </authorList>
    </citation>
    <scope>NUCLEOTIDE SEQUENCE [LARGE SCALE GENOMIC DNA]</scope>
    <source>
        <strain evidence="3">cv. HL8</strain>
    </source>
</reference>
<comment type="caution">
    <text evidence="2">The sequence shown here is derived from an EMBL/GenBank/DDBJ whole genome shotgun (WGS) entry which is preliminary data.</text>
</comment>
<organism evidence="2 3">
    <name type="scientific">Quercus suber</name>
    <name type="common">Cork oak</name>
    <dbReference type="NCBI Taxonomy" id="58331"/>
    <lineage>
        <taxon>Eukaryota</taxon>
        <taxon>Viridiplantae</taxon>
        <taxon>Streptophyta</taxon>
        <taxon>Embryophyta</taxon>
        <taxon>Tracheophyta</taxon>
        <taxon>Spermatophyta</taxon>
        <taxon>Magnoliopsida</taxon>
        <taxon>eudicotyledons</taxon>
        <taxon>Gunneridae</taxon>
        <taxon>Pentapetalae</taxon>
        <taxon>rosids</taxon>
        <taxon>fabids</taxon>
        <taxon>Fagales</taxon>
        <taxon>Fagaceae</taxon>
        <taxon>Quercus</taxon>
    </lineage>
</organism>
<dbReference type="AlphaFoldDB" id="A0AAW0KKE0"/>
<gene>
    <name evidence="2" type="ORF">CFP56_019568</name>
</gene>
<evidence type="ECO:0000259" key="1">
    <source>
        <dbReference type="Pfam" id="PF03478"/>
    </source>
</evidence>
<protein>
    <submittedName>
        <fullName evidence="2">F-box/kelch-repeat protein</fullName>
    </submittedName>
</protein>
<sequence length="439" mass="51042">MENCKSSKYKIENIVQSFKQKEEEEKEKEKEEELDGLWPELPFHLLSLNEEELDGSCSEFSLDLLCEKKKEELLDRSWSKIPFHLLCQFSARLILKDLSTFRAICKSWRLSSPMSPLRPLLDPPYSHSPCLMQLGIHKCTFFHPMHDNGSYQIDIPELQDAFIQYSKYGWLLLSKMDGSVFFFHPFDRIKIELPSYPCKEEFESMSFSSPPTSTNCFVIAIISNGSKFGIFRRGEVAWTLCEFTERFQPIGNGNPLLYKDHCYWLGLREDGLPAEVGVFDPHEYLTHPNHKCRWKYLPYFTPPEHLDDSCNSYLLESDGKLFAVFELNDIEPSIQIYSLNLSSIGTRMKWHKVTNIGNKMLYVSSCGSFSELAMAKGMSNKIYVPNVLDNNNIFYSLQTKKYHSCFNDYSSKSRALGREPTDCTWIKPNYIDLDKGFEW</sequence>
<dbReference type="Proteomes" id="UP000237347">
    <property type="component" value="Unassembled WGS sequence"/>
</dbReference>